<accession>A0A2T7CP21</accession>
<dbReference type="Gramene" id="PUZ45097">
    <property type="protein sequence ID" value="PUZ45097"/>
    <property type="gene ID" value="GQ55_8G193100"/>
</dbReference>
<proteinExistence type="predicted"/>
<dbReference type="AlphaFoldDB" id="A0A2T7CP21"/>
<dbReference type="Proteomes" id="UP000244336">
    <property type="component" value="Chromosome 8"/>
</dbReference>
<evidence type="ECO:0000313" key="3">
    <source>
        <dbReference type="Proteomes" id="UP000244336"/>
    </source>
</evidence>
<gene>
    <name evidence="2" type="ORF">GQ55_8G193100</name>
</gene>
<evidence type="ECO:0000256" key="1">
    <source>
        <dbReference type="SAM" id="MobiDB-lite"/>
    </source>
</evidence>
<protein>
    <submittedName>
        <fullName evidence="2">Uncharacterized protein</fullName>
    </submittedName>
</protein>
<feature type="region of interest" description="Disordered" evidence="1">
    <location>
        <begin position="49"/>
        <end position="77"/>
    </location>
</feature>
<feature type="compositionally biased region" description="Low complexity" evidence="1">
    <location>
        <begin position="59"/>
        <end position="74"/>
    </location>
</feature>
<name>A0A2T7CP21_9POAL</name>
<keyword evidence="3" id="KW-1185">Reference proteome</keyword>
<reference evidence="2 3" key="1">
    <citation type="submission" date="2018-04" db="EMBL/GenBank/DDBJ databases">
        <title>WGS assembly of Panicum hallii var. hallii HAL2.</title>
        <authorList>
            <person name="Lovell J."/>
            <person name="Jenkins J."/>
            <person name="Lowry D."/>
            <person name="Mamidi S."/>
            <person name="Sreedasyam A."/>
            <person name="Weng X."/>
            <person name="Barry K."/>
            <person name="Bonette J."/>
            <person name="Campitelli B."/>
            <person name="Daum C."/>
            <person name="Gordon S."/>
            <person name="Gould B."/>
            <person name="Lipzen A."/>
            <person name="MacQueen A."/>
            <person name="Palacio-Mejia J."/>
            <person name="Plott C."/>
            <person name="Shakirov E."/>
            <person name="Shu S."/>
            <person name="Yoshinaga Y."/>
            <person name="Zane M."/>
            <person name="Rokhsar D."/>
            <person name="Grimwood J."/>
            <person name="Schmutz J."/>
            <person name="Juenger T."/>
        </authorList>
    </citation>
    <scope>NUCLEOTIDE SEQUENCE [LARGE SCALE GENOMIC DNA]</scope>
    <source>
        <strain evidence="3">cv. HAL2</strain>
    </source>
</reference>
<dbReference type="EMBL" id="CM009756">
    <property type="protein sequence ID" value="PUZ45097.1"/>
    <property type="molecule type" value="Genomic_DNA"/>
</dbReference>
<sequence length="101" mass="10905">MLLERQRPCRPGRSRARPHLWPQRLRPTALPAAGRTRDARTMLAAALAWTPPSPRAPPTRRAAVRPPGGRATAACSSPAHRLVLPRPHCRMPAAGIAESGS</sequence>
<organism evidence="2 3">
    <name type="scientific">Panicum hallii var. hallii</name>
    <dbReference type="NCBI Taxonomy" id="1504633"/>
    <lineage>
        <taxon>Eukaryota</taxon>
        <taxon>Viridiplantae</taxon>
        <taxon>Streptophyta</taxon>
        <taxon>Embryophyta</taxon>
        <taxon>Tracheophyta</taxon>
        <taxon>Spermatophyta</taxon>
        <taxon>Magnoliopsida</taxon>
        <taxon>Liliopsida</taxon>
        <taxon>Poales</taxon>
        <taxon>Poaceae</taxon>
        <taxon>PACMAD clade</taxon>
        <taxon>Panicoideae</taxon>
        <taxon>Panicodae</taxon>
        <taxon>Paniceae</taxon>
        <taxon>Panicinae</taxon>
        <taxon>Panicum</taxon>
        <taxon>Panicum sect. Panicum</taxon>
    </lineage>
</organism>
<evidence type="ECO:0000313" key="2">
    <source>
        <dbReference type="EMBL" id="PUZ45097.1"/>
    </source>
</evidence>